<organism evidence="1 2">
    <name type="scientific">Paenibacillus pabuli</name>
    <dbReference type="NCBI Taxonomy" id="1472"/>
    <lineage>
        <taxon>Bacteria</taxon>
        <taxon>Bacillati</taxon>
        <taxon>Bacillota</taxon>
        <taxon>Bacilli</taxon>
        <taxon>Bacillales</taxon>
        <taxon>Paenibacillaceae</taxon>
        <taxon>Paenibacillus</taxon>
    </lineage>
</organism>
<dbReference type="RefSeq" id="WP_110000373.1">
    <property type="nucleotide sequence ID" value="NZ_QGTZ01000008.1"/>
</dbReference>
<gene>
    <name evidence="1" type="ORF">DET56_10876</name>
</gene>
<dbReference type="EMBL" id="QGTZ01000008">
    <property type="protein sequence ID" value="PWW37883.1"/>
    <property type="molecule type" value="Genomic_DNA"/>
</dbReference>
<accession>A0A855XTR7</accession>
<reference evidence="1 2" key="1">
    <citation type="submission" date="2018-05" db="EMBL/GenBank/DDBJ databases">
        <title>Freshwater and sediment microbial communities from various areas in North America, analyzing microbe dynamics in response to fracking.</title>
        <authorList>
            <person name="Lamendella R."/>
        </authorList>
    </citation>
    <scope>NUCLEOTIDE SEQUENCE [LARGE SCALE GENOMIC DNA]</scope>
    <source>
        <strain evidence="1 2">DB-3</strain>
    </source>
</reference>
<name>A0A855XTR7_9BACL</name>
<proteinExistence type="predicted"/>
<sequence>MKFLYFIIDLLIKTARILPYIETAISLLSTIKRPSDKNYESLNLHTRKRIPISIDAHLNLAKTDQTQPHAKVQIMLKHTPNEDK</sequence>
<dbReference type="Proteomes" id="UP000247078">
    <property type="component" value="Unassembled WGS sequence"/>
</dbReference>
<comment type="caution">
    <text evidence="1">The sequence shown here is derived from an EMBL/GenBank/DDBJ whole genome shotgun (WGS) entry which is preliminary data.</text>
</comment>
<protein>
    <submittedName>
        <fullName evidence="1">Uncharacterized protein</fullName>
    </submittedName>
</protein>
<evidence type="ECO:0000313" key="2">
    <source>
        <dbReference type="Proteomes" id="UP000247078"/>
    </source>
</evidence>
<evidence type="ECO:0000313" key="1">
    <source>
        <dbReference type="EMBL" id="PWW37883.1"/>
    </source>
</evidence>
<dbReference type="AlphaFoldDB" id="A0A855XTR7"/>